<dbReference type="RefSeq" id="WP_191594518.1">
    <property type="nucleotide sequence ID" value="NZ_JACYFC010000002.1"/>
</dbReference>
<evidence type="ECO:0000313" key="1">
    <source>
        <dbReference type="EMBL" id="MBD5771176.1"/>
    </source>
</evidence>
<gene>
    <name evidence="1" type="ORF">IF202_08925</name>
</gene>
<organism evidence="1 2">
    <name type="scientific">Marinomonas colpomeniae</name>
    <dbReference type="NCBI Taxonomy" id="2774408"/>
    <lineage>
        <taxon>Bacteria</taxon>
        <taxon>Pseudomonadati</taxon>
        <taxon>Pseudomonadota</taxon>
        <taxon>Gammaproteobacteria</taxon>
        <taxon>Oceanospirillales</taxon>
        <taxon>Oceanospirillaceae</taxon>
        <taxon>Marinomonas</taxon>
    </lineage>
</organism>
<proteinExistence type="predicted"/>
<dbReference type="EMBL" id="JACYFC010000002">
    <property type="protein sequence ID" value="MBD5771176.1"/>
    <property type="molecule type" value="Genomic_DNA"/>
</dbReference>
<keyword evidence="2" id="KW-1185">Reference proteome</keyword>
<reference evidence="1 2" key="1">
    <citation type="submission" date="2020-09" db="EMBL/GenBank/DDBJ databases">
        <title>Marinomonas sp. nov., isolated from the cysticercosis algae of Qingdao, China.</title>
        <authorList>
            <person name="Sun X."/>
        </authorList>
    </citation>
    <scope>NUCLEOTIDE SEQUENCE [LARGE SCALE GENOMIC DNA]</scope>
    <source>
        <strain evidence="1 2">SM2066</strain>
    </source>
</reference>
<dbReference type="Proteomes" id="UP000604161">
    <property type="component" value="Unassembled WGS sequence"/>
</dbReference>
<accession>A0ABR8NYQ4</accession>
<sequence>MGSLTLDQTHWPLALTIAQEKLTFEQHIESLEGWNTWFERNEPFHVIRFYADKASLEQASGVGKATLEWMKKGADIKFHTLVKSMSIIVPPDQYHRMSKMNVPKVFGIPGGIFPSLEEAFIWLSESPDDIDLSGIKGDWKSAVKKMIEAL</sequence>
<evidence type="ECO:0000313" key="2">
    <source>
        <dbReference type="Proteomes" id="UP000604161"/>
    </source>
</evidence>
<protein>
    <submittedName>
        <fullName evidence="1">Uncharacterized protein</fullName>
    </submittedName>
</protein>
<comment type="caution">
    <text evidence="1">The sequence shown here is derived from an EMBL/GenBank/DDBJ whole genome shotgun (WGS) entry which is preliminary data.</text>
</comment>
<name>A0ABR8NYQ4_9GAMM</name>